<proteinExistence type="inferred from homology"/>
<dbReference type="InterPro" id="IPR018807">
    <property type="entry name" value="YJL171C/Tos1_N"/>
</dbReference>
<feature type="domain" description="Cell wall protein YJL171C/Tos1 N-terminal" evidence="10">
    <location>
        <begin position="28"/>
        <end position="92"/>
    </location>
</feature>
<dbReference type="InterPro" id="IPR018805">
    <property type="entry name" value="YJL171C/Tos1_C"/>
</dbReference>
<dbReference type="Pfam" id="PF10290">
    <property type="entry name" value="YJL171C_Tos1_N"/>
    <property type="match status" value="1"/>
</dbReference>
<evidence type="ECO:0000256" key="8">
    <source>
        <dbReference type="SAM" id="SignalP"/>
    </source>
</evidence>
<keyword evidence="5" id="KW-0378">Hydrolase</keyword>
<evidence type="ECO:0000313" key="12">
    <source>
        <dbReference type="Proteomes" id="UP000196158"/>
    </source>
</evidence>
<evidence type="ECO:0000256" key="6">
    <source>
        <dbReference type="ARBA" id="ARBA00023295"/>
    </source>
</evidence>
<keyword evidence="4 8" id="KW-0732">Signal</keyword>
<keyword evidence="6" id="KW-0326">Glycosidase</keyword>
<dbReference type="AlphaFoldDB" id="A0A1X7RB85"/>
<evidence type="ECO:0000256" key="7">
    <source>
        <dbReference type="ARBA" id="ARBA00023316"/>
    </source>
</evidence>
<dbReference type="OrthoDB" id="118256at2759"/>
<feature type="chain" id="PRO_5010885602" description="glucan endo-1,3-beta-D-glucosidase" evidence="8">
    <location>
        <begin position="20"/>
        <end position="401"/>
    </location>
</feature>
<dbReference type="GO" id="GO:0042973">
    <property type="term" value="F:glucan endo-1,3-beta-D-glucosidase activity"/>
    <property type="evidence" value="ECO:0007669"/>
    <property type="project" value="UniProtKB-EC"/>
</dbReference>
<gene>
    <name evidence="11" type="ORF">KASA_0D00748G</name>
</gene>
<evidence type="ECO:0000256" key="3">
    <source>
        <dbReference type="ARBA" id="ARBA00012780"/>
    </source>
</evidence>
<dbReference type="Proteomes" id="UP000196158">
    <property type="component" value="Unassembled WGS sequence"/>
</dbReference>
<dbReference type="STRING" id="1789683.A0A1X7RB85"/>
<dbReference type="PANTHER" id="PTHR31737">
    <property type="entry name" value="PROTEIN TOS1"/>
    <property type="match status" value="1"/>
</dbReference>
<evidence type="ECO:0000256" key="2">
    <source>
        <dbReference type="ARBA" id="ARBA00006055"/>
    </source>
</evidence>
<comment type="catalytic activity">
    <reaction evidence="1">
        <text>Hydrolysis of (1-&gt;3)-beta-D-glucosidic linkages in (1-&gt;3)-beta-D-glucans.</text>
        <dbReference type="EC" id="3.2.1.39"/>
    </reaction>
</comment>
<sequence length="401" mass="43440">MKSSILFPLISILSTIVNADTTLGSSGKIQFSGVGYDFSYQPISKINNGNKNCYCELSDNEEWVSGTNTPFNEYLAVHVRGPTKLSKFAYYISSNFTIGNSSTSTSWNRSAFFDNTEDFPTMENITFLGHQGDDSSCLGKALTYIGQDGRTPQKTNTAPGKYMQDVSNVEYIIYSNVSCPKSSVNGGCGVYRSGIPAFYGFGGVTKMFLFEFSMPTDSSNDTGISYFNAPNIWLGSDSQPRVLSQPGFQSNCSCIFQGCGEFQVFSANATKMNSSMLTLQGLNGNTSLDIQSMYTNMDGYGSFDRPINTTVTGGVVFDSSGNVVSFLSSDIAFDEQLTSSSVNAILADIPELGTTKQLKAGIQTAPTTTSSSNSALPLSSKVNNWMYIFTIATTLLHNIMW</sequence>
<comment type="similarity">
    <text evidence="2">Belongs to the PGA52 family.</text>
</comment>
<evidence type="ECO:0000313" key="11">
    <source>
        <dbReference type="EMBL" id="SMN22912.1"/>
    </source>
</evidence>
<evidence type="ECO:0000256" key="1">
    <source>
        <dbReference type="ARBA" id="ARBA00000382"/>
    </source>
</evidence>
<dbReference type="EC" id="3.2.1.39" evidence="3"/>
<feature type="signal peptide" evidence="8">
    <location>
        <begin position="1"/>
        <end position="19"/>
    </location>
</feature>
<dbReference type="GO" id="GO:0009277">
    <property type="term" value="C:fungal-type cell wall"/>
    <property type="evidence" value="ECO:0007669"/>
    <property type="project" value="TreeGrafter"/>
</dbReference>
<evidence type="ECO:0000259" key="9">
    <source>
        <dbReference type="Pfam" id="PF10287"/>
    </source>
</evidence>
<evidence type="ECO:0000256" key="4">
    <source>
        <dbReference type="ARBA" id="ARBA00022729"/>
    </source>
</evidence>
<dbReference type="GO" id="GO:0071555">
    <property type="term" value="P:cell wall organization"/>
    <property type="evidence" value="ECO:0007669"/>
    <property type="project" value="UniProtKB-KW"/>
</dbReference>
<organism evidence="11 12">
    <name type="scientific">Maudiozyma saulgeensis</name>
    <dbReference type="NCBI Taxonomy" id="1789683"/>
    <lineage>
        <taxon>Eukaryota</taxon>
        <taxon>Fungi</taxon>
        <taxon>Dikarya</taxon>
        <taxon>Ascomycota</taxon>
        <taxon>Saccharomycotina</taxon>
        <taxon>Saccharomycetes</taxon>
        <taxon>Saccharomycetales</taxon>
        <taxon>Saccharomycetaceae</taxon>
        <taxon>Maudiozyma</taxon>
    </lineage>
</organism>
<keyword evidence="7" id="KW-0961">Cell wall biogenesis/degradation</keyword>
<evidence type="ECO:0000256" key="5">
    <source>
        <dbReference type="ARBA" id="ARBA00022801"/>
    </source>
</evidence>
<dbReference type="Pfam" id="PF10287">
    <property type="entry name" value="YJL171C_Tos1_C"/>
    <property type="match status" value="1"/>
</dbReference>
<name>A0A1X7RB85_9SACH</name>
<keyword evidence="12" id="KW-1185">Reference proteome</keyword>
<dbReference type="PANTHER" id="PTHR31737:SF3">
    <property type="entry name" value="CELL WALL PROTEIN YJL171C"/>
    <property type="match status" value="1"/>
</dbReference>
<protein>
    <recommendedName>
        <fullName evidence="3">glucan endo-1,3-beta-D-glucosidase</fullName>
        <ecNumber evidence="3">3.2.1.39</ecNumber>
    </recommendedName>
</protein>
<accession>A0A1X7RB85</accession>
<reference evidence="11 12" key="1">
    <citation type="submission" date="2017-04" db="EMBL/GenBank/DDBJ databases">
        <authorList>
            <person name="Afonso C.L."/>
            <person name="Miller P.J."/>
            <person name="Scott M.A."/>
            <person name="Spackman E."/>
            <person name="Goraichik I."/>
            <person name="Dimitrov K.M."/>
            <person name="Suarez D.L."/>
            <person name="Swayne D.E."/>
        </authorList>
    </citation>
    <scope>NUCLEOTIDE SEQUENCE [LARGE SCALE GENOMIC DNA]</scope>
</reference>
<feature type="domain" description="Cell wall protein YJL171C/Tos1 C-terminal" evidence="9">
    <location>
        <begin position="106"/>
        <end position="344"/>
    </location>
</feature>
<evidence type="ECO:0000259" key="10">
    <source>
        <dbReference type="Pfam" id="PF10290"/>
    </source>
</evidence>
<dbReference type="EMBL" id="FXLY01000015">
    <property type="protein sequence ID" value="SMN22912.1"/>
    <property type="molecule type" value="Genomic_DNA"/>
</dbReference>